<dbReference type="AlphaFoldDB" id="A0A420H6Q4"/>
<evidence type="ECO:0000313" key="2">
    <source>
        <dbReference type="EMBL" id="RKF53121.1"/>
    </source>
</evidence>
<evidence type="ECO:0000313" key="3">
    <source>
        <dbReference type="Proteomes" id="UP000286134"/>
    </source>
</evidence>
<accession>A0A420H6Q4</accession>
<dbReference type="Proteomes" id="UP000286134">
    <property type="component" value="Unassembled WGS sequence"/>
</dbReference>
<dbReference type="EMBL" id="MCFK01010879">
    <property type="protein sequence ID" value="RKF53121.1"/>
    <property type="molecule type" value="Genomic_DNA"/>
</dbReference>
<comment type="caution">
    <text evidence="2">The sequence shown here is derived from an EMBL/GenBank/DDBJ whole genome shotgun (WGS) entry which is preliminary data.</text>
</comment>
<feature type="compositionally biased region" description="Polar residues" evidence="1">
    <location>
        <begin position="73"/>
        <end position="88"/>
    </location>
</feature>
<keyword evidence="3" id="KW-1185">Reference proteome</keyword>
<evidence type="ECO:0000256" key="1">
    <source>
        <dbReference type="SAM" id="MobiDB-lite"/>
    </source>
</evidence>
<gene>
    <name evidence="2" type="ORF">OnM2_108011</name>
</gene>
<reference evidence="2 3" key="1">
    <citation type="journal article" date="2018" name="BMC Genomics">
        <title>Comparative genome analyses reveal sequence features reflecting distinct modes of host-adaptation between dicot and monocot powdery mildew.</title>
        <authorList>
            <person name="Wu Y."/>
            <person name="Ma X."/>
            <person name="Pan Z."/>
            <person name="Kale S.D."/>
            <person name="Song Y."/>
            <person name="King H."/>
            <person name="Zhang Q."/>
            <person name="Presley C."/>
            <person name="Deng X."/>
            <person name="Wei C.I."/>
            <person name="Xiao S."/>
        </authorList>
    </citation>
    <scope>NUCLEOTIDE SEQUENCE [LARGE SCALE GENOMIC DNA]</scope>
    <source>
        <strain evidence="2">UMSG2</strain>
    </source>
</reference>
<sequence>MLEEKSEKKTNQDIIQNPIKEAVKKINQIDQHNEISDDQNAAENPDQKQDKNDKRSEQRVDSVLDPVPKQKINESASTIQDTIAPNSQDHMEIEKEAIAYKILKRKRSFLDDDNIE</sequence>
<organism evidence="2 3">
    <name type="scientific">Erysiphe neolycopersici</name>
    <dbReference type="NCBI Taxonomy" id="212602"/>
    <lineage>
        <taxon>Eukaryota</taxon>
        <taxon>Fungi</taxon>
        <taxon>Dikarya</taxon>
        <taxon>Ascomycota</taxon>
        <taxon>Pezizomycotina</taxon>
        <taxon>Leotiomycetes</taxon>
        <taxon>Erysiphales</taxon>
        <taxon>Erysiphaceae</taxon>
        <taxon>Erysiphe</taxon>
    </lineage>
</organism>
<name>A0A420H6Q4_9PEZI</name>
<proteinExistence type="predicted"/>
<protein>
    <submittedName>
        <fullName evidence="2">Uncharacterized protein</fullName>
    </submittedName>
</protein>
<feature type="compositionally biased region" description="Basic and acidic residues" evidence="1">
    <location>
        <begin position="45"/>
        <end position="62"/>
    </location>
</feature>
<feature type="region of interest" description="Disordered" evidence="1">
    <location>
        <begin position="27"/>
        <end position="90"/>
    </location>
</feature>